<accession>W5WUX1</accession>
<evidence type="ECO:0000259" key="6">
    <source>
        <dbReference type="SMART" id="SM00563"/>
    </source>
</evidence>
<dbReference type="PATRIC" id="fig|1449976.3.peg.8640"/>
<sequence length="244" mass="25666">MNQWLPVSPCDTGCVTDQRPALPSSAAAGRVVRMLGALAAPGQDRASRVLNALGIRLHANTKLLSAAPGTLVVANHVSWLDLIALNAVEPLVPLAKREVAAWPVIGGMARRGGAVFIDRGNLRALPGTVAELAAVLRSGRSVLVFPEGTTWCGRRTGRFHTAAFQAALDAGALVRPVSVRYTQAGQPSTVAAYLGSDSLLSSLARVAHARDLAVRVTAHPVVRADNRRELARAAWTSVSELARV</sequence>
<dbReference type="PANTHER" id="PTHR10434">
    <property type="entry name" value="1-ACYL-SN-GLYCEROL-3-PHOSPHATE ACYLTRANSFERASE"/>
    <property type="match status" value="1"/>
</dbReference>
<comment type="pathway">
    <text evidence="1">Lipid metabolism.</text>
</comment>
<dbReference type="Pfam" id="PF01553">
    <property type="entry name" value="Acyltransferase"/>
    <property type="match status" value="1"/>
</dbReference>
<dbReference type="EMBL" id="CP007155">
    <property type="protein sequence ID" value="AHI01960.1"/>
    <property type="molecule type" value="Genomic_DNA"/>
</dbReference>
<keyword evidence="2" id="KW-0444">Lipid biosynthesis</keyword>
<evidence type="ECO:0000256" key="5">
    <source>
        <dbReference type="ARBA" id="ARBA00023315"/>
    </source>
</evidence>
<keyword evidence="5" id="KW-0012">Acyltransferase</keyword>
<dbReference type="Proteomes" id="UP000019225">
    <property type="component" value="Chromosome"/>
</dbReference>
<dbReference type="InterPro" id="IPR002123">
    <property type="entry name" value="Plipid/glycerol_acylTrfase"/>
</dbReference>
<dbReference type="GO" id="GO:0003841">
    <property type="term" value="F:1-acylglycerol-3-phosphate O-acyltransferase activity"/>
    <property type="evidence" value="ECO:0007669"/>
    <property type="project" value="TreeGrafter"/>
</dbReference>
<keyword evidence="4" id="KW-0443">Lipid metabolism</keyword>
<keyword evidence="3" id="KW-0808">Transferase</keyword>
<keyword evidence="8" id="KW-1185">Reference proteome</keyword>
<evidence type="ECO:0000256" key="1">
    <source>
        <dbReference type="ARBA" id="ARBA00005189"/>
    </source>
</evidence>
<name>W5WUX1_9PSEU</name>
<dbReference type="AlphaFoldDB" id="W5WUX1"/>
<feature type="domain" description="Phospholipid/glycerol acyltransferase" evidence="6">
    <location>
        <begin position="70"/>
        <end position="182"/>
    </location>
</feature>
<evidence type="ECO:0000256" key="2">
    <source>
        <dbReference type="ARBA" id="ARBA00022516"/>
    </source>
</evidence>
<dbReference type="CDD" id="cd07989">
    <property type="entry name" value="LPLAT_AGPAT-like"/>
    <property type="match status" value="1"/>
</dbReference>
<gene>
    <name evidence="7" type="ORF">KALB_8603</name>
</gene>
<reference evidence="7 8" key="1">
    <citation type="journal article" date="2014" name="BMC Genomics">
        <title>Complete genome sequence of producer of the glycopeptide antibiotic Aculeximycin Kutzneria albida DSM 43870T, a representative of minor genus of Pseudonocardiaceae.</title>
        <authorList>
            <person name="Rebets Y."/>
            <person name="Tokovenko B."/>
            <person name="Lushchyk I."/>
            <person name="Ruckert C."/>
            <person name="Zaburannyi N."/>
            <person name="Bechthold A."/>
            <person name="Kalinowski J."/>
            <person name="Luzhetskyy A."/>
        </authorList>
    </citation>
    <scope>NUCLEOTIDE SEQUENCE [LARGE SCALE GENOMIC DNA]</scope>
    <source>
        <strain evidence="7">DSM 43870</strain>
    </source>
</reference>
<dbReference type="STRING" id="1449976.KALB_8603"/>
<dbReference type="HOGENOM" id="CLU_027938_0_0_11"/>
<dbReference type="SMART" id="SM00563">
    <property type="entry name" value="PlsC"/>
    <property type="match status" value="1"/>
</dbReference>
<proteinExistence type="predicted"/>
<protein>
    <recommendedName>
        <fullName evidence="6">Phospholipid/glycerol acyltransferase domain-containing protein</fullName>
    </recommendedName>
</protein>
<dbReference type="SUPFAM" id="SSF69593">
    <property type="entry name" value="Glycerol-3-phosphate (1)-acyltransferase"/>
    <property type="match status" value="1"/>
</dbReference>
<dbReference type="KEGG" id="kal:KALB_8603"/>
<evidence type="ECO:0000256" key="3">
    <source>
        <dbReference type="ARBA" id="ARBA00022679"/>
    </source>
</evidence>
<dbReference type="eggNOG" id="COG0204">
    <property type="taxonomic scope" value="Bacteria"/>
</dbReference>
<dbReference type="PANTHER" id="PTHR10434:SF64">
    <property type="entry name" value="1-ACYL-SN-GLYCEROL-3-PHOSPHATE ACYLTRANSFERASE-RELATED"/>
    <property type="match status" value="1"/>
</dbReference>
<dbReference type="GO" id="GO:0006654">
    <property type="term" value="P:phosphatidic acid biosynthetic process"/>
    <property type="evidence" value="ECO:0007669"/>
    <property type="project" value="TreeGrafter"/>
</dbReference>
<evidence type="ECO:0000256" key="4">
    <source>
        <dbReference type="ARBA" id="ARBA00023098"/>
    </source>
</evidence>
<organism evidence="7 8">
    <name type="scientific">Kutzneria albida DSM 43870</name>
    <dbReference type="NCBI Taxonomy" id="1449976"/>
    <lineage>
        <taxon>Bacteria</taxon>
        <taxon>Bacillati</taxon>
        <taxon>Actinomycetota</taxon>
        <taxon>Actinomycetes</taxon>
        <taxon>Pseudonocardiales</taxon>
        <taxon>Pseudonocardiaceae</taxon>
        <taxon>Kutzneria</taxon>
    </lineage>
</organism>
<evidence type="ECO:0000313" key="7">
    <source>
        <dbReference type="EMBL" id="AHI01960.1"/>
    </source>
</evidence>
<dbReference type="RefSeq" id="WP_025361744.1">
    <property type="nucleotide sequence ID" value="NZ_CP007155.1"/>
</dbReference>
<evidence type="ECO:0000313" key="8">
    <source>
        <dbReference type="Proteomes" id="UP000019225"/>
    </source>
</evidence>